<feature type="transmembrane region" description="Helical" evidence="1">
    <location>
        <begin position="68"/>
        <end position="85"/>
    </location>
</feature>
<feature type="transmembrane region" description="Helical" evidence="1">
    <location>
        <begin position="92"/>
        <end position="111"/>
    </location>
</feature>
<evidence type="ECO:0000313" key="2">
    <source>
        <dbReference type="EMBL" id="PIZ15884.1"/>
    </source>
</evidence>
<feature type="transmembrane region" description="Helical" evidence="1">
    <location>
        <begin position="12"/>
        <end position="37"/>
    </location>
</feature>
<evidence type="ECO:0000313" key="3">
    <source>
        <dbReference type="Proteomes" id="UP000229307"/>
    </source>
</evidence>
<reference evidence="3" key="1">
    <citation type="submission" date="2017-09" db="EMBL/GenBank/DDBJ databases">
        <title>Depth-based differentiation of microbial function through sediment-hosted aquifers and enrichment of novel symbionts in the deep terrestrial subsurface.</title>
        <authorList>
            <person name="Probst A.J."/>
            <person name="Ladd B."/>
            <person name="Jarett J.K."/>
            <person name="Geller-Mcgrath D.E."/>
            <person name="Sieber C.M.K."/>
            <person name="Emerson J.B."/>
            <person name="Anantharaman K."/>
            <person name="Thomas B.C."/>
            <person name="Malmstrom R."/>
            <person name="Stieglmeier M."/>
            <person name="Klingl A."/>
            <person name="Woyke T."/>
            <person name="Ryan C.M."/>
            <person name="Banfield J.F."/>
        </authorList>
    </citation>
    <scope>NUCLEOTIDE SEQUENCE [LARGE SCALE GENOMIC DNA]</scope>
</reference>
<feature type="transmembrane region" description="Helical" evidence="1">
    <location>
        <begin position="123"/>
        <end position="146"/>
    </location>
</feature>
<dbReference type="AlphaFoldDB" id="A0A2M7S8P3"/>
<evidence type="ECO:0000256" key="1">
    <source>
        <dbReference type="SAM" id="Phobius"/>
    </source>
</evidence>
<accession>A0A2M7S8P3</accession>
<protein>
    <submittedName>
        <fullName evidence="2">Uncharacterized protein</fullName>
    </submittedName>
</protein>
<dbReference type="EMBL" id="PFMR01000228">
    <property type="protein sequence ID" value="PIZ15884.1"/>
    <property type="molecule type" value="Genomic_DNA"/>
</dbReference>
<keyword evidence="1" id="KW-1133">Transmembrane helix</keyword>
<name>A0A2M7S8P3_9BACT</name>
<comment type="caution">
    <text evidence="2">The sequence shown here is derived from an EMBL/GenBank/DDBJ whole genome shotgun (WGS) entry which is preliminary data.</text>
</comment>
<keyword evidence="1" id="KW-0472">Membrane</keyword>
<sequence>MNGFRISKAAASVKLFVSAVMCLLGVIYITLLGNIWVDTEMKVGNIAKGYSGMEFSELLSISHTYLPYYLYIFAIAVGVFFFTSFGEKLKRFFAVFPFIMICVDIGSMWLTKYVSKIMFPWTLFFAGICLACSFLSLFILSIYDIWLRKNK</sequence>
<organism evidence="2 3">
    <name type="scientific">Candidatus Desantisbacteria bacterium CG_4_10_14_0_8_um_filter_48_22</name>
    <dbReference type="NCBI Taxonomy" id="1974543"/>
    <lineage>
        <taxon>Bacteria</taxon>
        <taxon>Candidatus Desantisiibacteriota</taxon>
    </lineage>
</organism>
<keyword evidence="1" id="KW-0812">Transmembrane</keyword>
<dbReference type="Proteomes" id="UP000229307">
    <property type="component" value="Unassembled WGS sequence"/>
</dbReference>
<gene>
    <name evidence="2" type="ORF">COY52_08640</name>
</gene>
<proteinExistence type="predicted"/>